<name>A0ABR7NBT1_9FIRM</name>
<dbReference type="Gene3D" id="2.115.10.20">
    <property type="entry name" value="Glycosyl hydrolase domain, family 43"/>
    <property type="match status" value="1"/>
</dbReference>
<keyword evidence="3 4" id="KW-0326">Glycosidase</keyword>
<evidence type="ECO:0000256" key="4">
    <source>
        <dbReference type="RuleBase" id="RU361187"/>
    </source>
</evidence>
<organism evidence="6 7">
    <name type="scientific">Jingyaoa shaoxingensis</name>
    <dbReference type="NCBI Taxonomy" id="2763671"/>
    <lineage>
        <taxon>Bacteria</taxon>
        <taxon>Bacillati</taxon>
        <taxon>Bacillota</taxon>
        <taxon>Clostridia</taxon>
        <taxon>Lachnospirales</taxon>
        <taxon>Lachnospiraceae</taxon>
        <taxon>Jingyaoa</taxon>
    </lineage>
</organism>
<dbReference type="Gene3D" id="2.60.120.200">
    <property type="match status" value="1"/>
</dbReference>
<dbReference type="Pfam" id="PF17851">
    <property type="entry name" value="GH43_C2"/>
    <property type="match status" value="1"/>
</dbReference>
<accession>A0ABR7NBT1</accession>
<dbReference type="Proteomes" id="UP000657421">
    <property type="component" value="Unassembled WGS sequence"/>
</dbReference>
<dbReference type="InterPro" id="IPR013320">
    <property type="entry name" value="ConA-like_dom_sf"/>
</dbReference>
<evidence type="ECO:0000313" key="6">
    <source>
        <dbReference type="EMBL" id="MBC8573860.1"/>
    </source>
</evidence>
<comment type="similarity">
    <text evidence="1 4">Belongs to the glycosyl hydrolase 43 family.</text>
</comment>
<dbReference type="EMBL" id="JACRSZ010000013">
    <property type="protein sequence ID" value="MBC8573860.1"/>
    <property type="molecule type" value="Genomic_DNA"/>
</dbReference>
<comment type="caution">
    <text evidence="6">The sequence shown here is derived from an EMBL/GenBank/DDBJ whole genome shotgun (WGS) entry which is preliminary data.</text>
</comment>
<protein>
    <submittedName>
        <fullName evidence="6">Glycoside hydrolase family 43 protein</fullName>
    </submittedName>
</protein>
<evidence type="ECO:0000313" key="7">
    <source>
        <dbReference type="Proteomes" id="UP000657421"/>
    </source>
</evidence>
<dbReference type="Pfam" id="PF04616">
    <property type="entry name" value="Glyco_hydro_43"/>
    <property type="match status" value="1"/>
</dbReference>
<dbReference type="InterPro" id="IPR041542">
    <property type="entry name" value="GH43_C2"/>
</dbReference>
<gene>
    <name evidence="6" type="ORF">H8716_12310</name>
</gene>
<sequence length="542" mass="62405">MIQNPILTGFNPDPSILRVGYDYYIATSTFEWFPGVQIHHSRDLKHWELICHPLDDRKKLDMLGVPDSGGIYAPCLTYDDGLFYLVYTNVKNLTGRFWDCSNYLVTAENIEGPWSDPVYLNGSGIDPSLFHDEDGRKWLVNVVLSHKDGGKAGFPYWSGIALTEYSAKERKLVGESHYIFHGSKIGTTEGPHIYKRNGYYYLLTAEGGTFYNHAVTMARAKQIEGPYEIDPENPVITSKYDCTLPLQRTGHADLVETPNGEWYMVHLCGRPLPSRGRSVMGRETAIQKVKWNEEGWLRLEDGSHTAKTEVAMPVLHGGTEKVPQEDAIEIWRDDFDQEKWNVHLQSLRVPLTEDMYSLKERPGFLRLYGHESLSSKHYQSFLARRQQHFCYEAETKVEFAPISFQQMAGLACFYDTMNYFYLYVSCDEKKHRVVNLLSNDLNNFTYALKEDIEIPENGAVYLKVKVSWASAQFSVSMDGQNWIQVGDVQDYSRLSDEYFKERGIERFTGAFVGICCQDFTGEHRGADFDWFEYREKMKLNIC</sequence>
<dbReference type="GO" id="GO:0016787">
    <property type="term" value="F:hydrolase activity"/>
    <property type="evidence" value="ECO:0007669"/>
    <property type="project" value="UniProtKB-KW"/>
</dbReference>
<dbReference type="CDD" id="cd09000">
    <property type="entry name" value="GH43_SXA-like"/>
    <property type="match status" value="1"/>
</dbReference>
<evidence type="ECO:0000259" key="5">
    <source>
        <dbReference type="Pfam" id="PF17851"/>
    </source>
</evidence>
<dbReference type="PANTHER" id="PTHR42812">
    <property type="entry name" value="BETA-XYLOSIDASE"/>
    <property type="match status" value="1"/>
</dbReference>
<proteinExistence type="inferred from homology"/>
<dbReference type="SUPFAM" id="SSF75005">
    <property type="entry name" value="Arabinanase/levansucrase/invertase"/>
    <property type="match status" value="1"/>
</dbReference>
<dbReference type="InterPro" id="IPR051795">
    <property type="entry name" value="Glycosyl_Hydrlase_43"/>
</dbReference>
<evidence type="ECO:0000256" key="1">
    <source>
        <dbReference type="ARBA" id="ARBA00009865"/>
    </source>
</evidence>
<dbReference type="InterPro" id="IPR006710">
    <property type="entry name" value="Glyco_hydro_43"/>
</dbReference>
<keyword evidence="2 4" id="KW-0378">Hydrolase</keyword>
<reference evidence="6 7" key="1">
    <citation type="submission" date="2020-08" db="EMBL/GenBank/DDBJ databases">
        <title>Genome public.</title>
        <authorList>
            <person name="Liu C."/>
            <person name="Sun Q."/>
        </authorList>
    </citation>
    <scope>NUCLEOTIDE SEQUENCE [LARGE SCALE GENOMIC DNA]</scope>
    <source>
        <strain evidence="6 7">NSJ-46</strain>
    </source>
</reference>
<keyword evidence="7" id="KW-1185">Reference proteome</keyword>
<evidence type="ECO:0000256" key="3">
    <source>
        <dbReference type="ARBA" id="ARBA00023295"/>
    </source>
</evidence>
<feature type="domain" description="Beta-xylosidase C-terminal Concanavalin A-like" evidence="5">
    <location>
        <begin position="332"/>
        <end position="534"/>
    </location>
</feature>
<dbReference type="InterPro" id="IPR023296">
    <property type="entry name" value="Glyco_hydro_beta-prop_sf"/>
</dbReference>
<dbReference type="PANTHER" id="PTHR42812:SF12">
    <property type="entry name" value="BETA-XYLOSIDASE-RELATED"/>
    <property type="match status" value="1"/>
</dbReference>
<evidence type="ECO:0000256" key="2">
    <source>
        <dbReference type="ARBA" id="ARBA00022801"/>
    </source>
</evidence>
<dbReference type="SUPFAM" id="SSF49899">
    <property type="entry name" value="Concanavalin A-like lectins/glucanases"/>
    <property type="match status" value="1"/>
</dbReference>